<protein>
    <submittedName>
        <fullName evidence="3">Uncharacterized protein</fullName>
    </submittedName>
</protein>
<gene>
    <name evidence="3" type="ORF">BDV26DRAFT_292938</name>
</gene>
<feature type="compositionally biased region" description="Polar residues" evidence="1">
    <location>
        <begin position="74"/>
        <end position="90"/>
    </location>
</feature>
<dbReference type="EMBL" id="ML736219">
    <property type="protein sequence ID" value="KAE8377713.1"/>
    <property type="molecule type" value="Genomic_DNA"/>
</dbReference>
<evidence type="ECO:0000256" key="1">
    <source>
        <dbReference type="SAM" id="MobiDB-lite"/>
    </source>
</evidence>
<organism evidence="3 4">
    <name type="scientific">Aspergillus bertholletiae</name>
    <dbReference type="NCBI Taxonomy" id="1226010"/>
    <lineage>
        <taxon>Eukaryota</taxon>
        <taxon>Fungi</taxon>
        <taxon>Dikarya</taxon>
        <taxon>Ascomycota</taxon>
        <taxon>Pezizomycotina</taxon>
        <taxon>Eurotiomycetes</taxon>
        <taxon>Eurotiomycetidae</taxon>
        <taxon>Eurotiales</taxon>
        <taxon>Aspergillaceae</taxon>
        <taxon>Aspergillus</taxon>
        <taxon>Aspergillus subgen. Circumdati</taxon>
    </lineage>
</organism>
<evidence type="ECO:0000313" key="3">
    <source>
        <dbReference type="EMBL" id="KAE8377713.1"/>
    </source>
</evidence>
<feature type="region of interest" description="Disordered" evidence="1">
    <location>
        <begin position="73"/>
        <end position="100"/>
    </location>
</feature>
<dbReference type="Proteomes" id="UP000326198">
    <property type="component" value="Unassembled WGS sequence"/>
</dbReference>
<dbReference type="OrthoDB" id="4438549at2759"/>
<evidence type="ECO:0000313" key="4">
    <source>
        <dbReference type="Proteomes" id="UP000326198"/>
    </source>
</evidence>
<proteinExistence type="predicted"/>
<accession>A0A5N7B7I6</accession>
<reference evidence="3 4" key="1">
    <citation type="submission" date="2019-04" db="EMBL/GenBank/DDBJ databases">
        <title>Friends and foes A comparative genomics studyof 23 Aspergillus species from section Flavi.</title>
        <authorList>
            <consortium name="DOE Joint Genome Institute"/>
            <person name="Kjaerbolling I."/>
            <person name="Vesth T."/>
            <person name="Frisvad J.C."/>
            <person name="Nybo J.L."/>
            <person name="Theobald S."/>
            <person name="Kildgaard S."/>
            <person name="Isbrandt T."/>
            <person name="Kuo A."/>
            <person name="Sato A."/>
            <person name="Lyhne E.K."/>
            <person name="Kogle M.E."/>
            <person name="Wiebenga A."/>
            <person name="Kun R.S."/>
            <person name="Lubbers R.J."/>
            <person name="Makela M.R."/>
            <person name="Barry K."/>
            <person name="Chovatia M."/>
            <person name="Clum A."/>
            <person name="Daum C."/>
            <person name="Haridas S."/>
            <person name="He G."/>
            <person name="LaButti K."/>
            <person name="Lipzen A."/>
            <person name="Mondo S."/>
            <person name="Riley R."/>
            <person name="Salamov A."/>
            <person name="Simmons B.A."/>
            <person name="Magnuson J.K."/>
            <person name="Henrissat B."/>
            <person name="Mortensen U.H."/>
            <person name="Larsen T.O."/>
            <person name="Devries R.P."/>
            <person name="Grigoriev I.V."/>
            <person name="Machida M."/>
            <person name="Baker S.E."/>
            <person name="Andersen M.R."/>
        </authorList>
    </citation>
    <scope>NUCLEOTIDE SEQUENCE [LARGE SCALE GENOMIC DNA]</scope>
    <source>
        <strain evidence="3 4">IBT 29228</strain>
    </source>
</reference>
<evidence type="ECO:0000256" key="2">
    <source>
        <dbReference type="SAM" id="SignalP"/>
    </source>
</evidence>
<name>A0A5N7B7I6_9EURO</name>
<sequence>MKIHQIVFFFPLIAPVASAPVPEEGKRSSILNGYGSAGDMDFPGGPKIEPTKEQDRTVSGIWIPHTIDWKFPSHVSSQSEAGTDVVSSGAQEMGDDTENP</sequence>
<keyword evidence="2" id="KW-0732">Signal</keyword>
<keyword evidence="4" id="KW-1185">Reference proteome</keyword>
<dbReference type="AlphaFoldDB" id="A0A5N7B7I6"/>
<feature type="signal peptide" evidence="2">
    <location>
        <begin position="1"/>
        <end position="18"/>
    </location>
</feature>
<feature type="region of interest" description="Disordered" evidence="1">
    <location>
        <begin position="21"/>
        <end position="55"/>
    </location>
</feature>
<feature type="chain" id="PRO_5024892150" evidence="2">
    <location>
        <begin position="19"/>
        <end position="100"/>
    </location>
</feature>